<dbReference type="OrthoDB" id="97893at2"/>
<organism evidence="9 10">
    <name type="scientific">Silvibacterium bohemicum</name>
    <dbReference type="NCBI Taxonomy" id="1577686"/>
    <lineage>
        <taxon>Bacteria</taxon>
        <taxon>Pseudomonadati</taxon>
        <taxon>Acidobacteriota</taxon>
        <taxon>Terriglobia</taxon>
        <taxon>Terriglobales</taxon>
        <taxon>Acidobacteriaceae</taxon>
        <taxon>Silvibacterium</taxon>
    </lineage>
</organism>
<dbReference type="InterPro" id="IPR039426">
    <property type="entry name" value="TonB-dep_rcpt-like"/>
</dbReference>
<evidence type="ECO:0000313" key="9">
    <source>
        <dbReference type="EMBL" id="MBB6145896.1"/>
    </source>
</evidence>
<evidence type="ECO:0000313" key="10">
    <source>
        <dbReference type="Proteomes" id="UP000538666"/>
    </source>
</evidence>
<feature type="chain" id="PRO_5033047949" description="TonB-dependent transporter Oar-like beta-barrel domain-containing protein" evidence="7">
    <location>
        <begin position="40"/>
        <end position="1190"/>
    </location>
</feature>
<protein>
    <recommendedName>
        <fullName evidence="8">TonB-dependent transporter Oar-like beta-barrel domain-containing protein</fullName>
    </recommendedName>
</protein>
<proteinExistence type="predicted"/>
<comment type="subcellular location">
    <subcellularLocation>
        <location evidence="1">Cell outer membrane</location>
        <topology evidence="1">Multi-pass membrane protein</topology>
    </subcellularLocation>
</comment>
<evidence type="ECO:0000256" key="5">
    <source>
        <dbReference type="ARBA" id="ARBA00023136"/>
    </source>
</evidence>
<comment type="caution">
    <text evidence="9">The sequence shown here is derived from an EMBL/GenBank/DDBJ whole genome shotgun (WGS) entry which is preliminary data.</text>
</comment>
<evidence type="ECO:0000256" key="3">
    <source>
        <dbReference type="ARBA" id="ARBA00022452"/>
    </source>
</evidence>
<keyword evidence="3" id="KW-1134">Transmembrane beta strand</keyword>
<dbReference type="SUPFAM" id="SSF49464">
    <property type="entry name" value="Carboxypeptidase regulatory domain-like"/>
    <property type="match status" value="1"/>
</dbReference>
<dbReference type="GO" id="GO:0009279">
    <property type="term" value="C:cell outer membrane"/>
    <property type="evidence" value="ECO:0007669"/>
    <property type="project" value="UniProtKB-SubCell"/>
</dbReference>
<dbReference type="AlphaFoldDB" id="A0A841JX20"/>
<evidence type="ECO:0000256" key="2">
    <source>
        <dbReference type="ARBA" id="ARBA00022448"/>
    </source>
</evidence>
<dbReference type="GO" id="GO:0015344">
    <property type="term" value="F:siderophore uptake transmembrane transporter activity"/>
    <property type="evidence" value="ECO:0007669"/>
    <property type="project" value="TreeGrafter"/>
</dbReference>
<evidence type="ECO:0000256" key="6">
    <source>
        <dbReference type="ARBA" id="ARBA00023237"/>
    </source>
</evidence>
<dbReference type="EMBL" id="JACHEK010000008">
    <property type="protein sequence ID" value="MBB6145896.1"/>
    <property type="molecule type" value="Genomic_DNA"/>
</dbReference>
<feature type="domain" description="TonB-dependent transporter Oar-like beta-barrel" evidence="8">
    <location>
        <begin position="260"/>
        <end position="1183"/>
    </location>
</feature>
<feature type="signal peptide" evidence="7">
    <location>
        <begin position="1"/>
        <end position="39"/>
    </location>
</feature>
<dbReference type="PANTHER" id="PTHR30069:SF46">
    <property type="entry name" value="OAR PROTEIN"/>
    <property type="match status" value="1"/>
</dbReference>
<dbReference type="PANTHER" id="PTHR30069">
    <property type="entry name" value="TONB-DEPENDENT OUTER MEMBRANE RECEPTOR"/>
    <property type="match status" value="1"/>
</dbReference>
<evidence type="ECO:0000259" key="8">
    <source>
        <dbReference type="Pfam" id="PF25183"/>
    </source>
</evidence>
<dbReference type="Gene3D" id="2.60.40.1120">
    <property type="entry name" value="Carboxypeptidase-like, regulatory domain"/>
    <property type="match status" value="1"/>
</dbReference>
<dbReference type="InterPro" id="IPR036942">
    <property type="entry name" value="Beta-barrel_TonB_sf"/>
</dbReference>
<dbReference type="Pfam" id="PF25183">
    <property type="entry name" value="OMP_b-brl_4"/>
    <property type="match status" value="1"/>
</dbReference>
<accession>A0A841JX20</accession>
<reference evidence="9 10" key="1">
    <citation type="submission" date="2020-08" db="EMBL/GenBank/DDBJ databases">
        <title>Genomic Encyclopedia of Type Strains, Phase IV (KMG-IV): sequencing the most valuable type-strain genomes for metagenomic binning, comparative biology and taxonomic classification.</title>
        <authorList>
            <person name="Goeker M."/>
        </authorList>
    </citation>
    <scope>NUCLEOTIDE SEQUENCE [LARGE SCALE GENOMIC DNA]</scope>
    <source>
        <strain evidence="9 10">DSM 103733</strain>
    </source>
</reference>
<dbReference type="Pfam" id="PF13620">
    <property type="entry name" value="CarboxypepD_reg"/>
    <property type="match status" value="1"/>
</dbReference>
<keyword evidence="6" id="KW-0998">Cell outer membrane</keyword>
<dbReference type="Gene3D" id="2.40.170.20">
    <property type="entry name" value="TonB-dependent receptor, beta-barrel domain"/>
    <property type="match status" value="1"/>
</dbReference>
<keyword evidence="4" id="KW-0812">Transmembrane</keyword>
<evidence type="ECO:0000256" key="4">
    <source>
        <dbReference type="ARBA" id="ARBA00022692"/>
    </source>
</evidence>
<dbReference type="InterPro" id="IPR008969">
    <property type="entry name" value="CarboxyPept-like_regulatory"/>
</dbReference>
<keyword evidence="10" id="KW-1185">Reference proteome</keyword>
<evidence type="ECO:0000256" key="7">
    <source>
        <dbReference type="SAM" id="SignalP"/>
    </source>
</evidence>
<name>A0A841JX20_9BACT</name>
<evidence type="ECO:0000256" key="1">
    <source>
        <dbReference type="ARBA" id="ARBA00004571"/>
    </source>
</evidence>
<dbReference type="GO" id="GO:0044718">
    <property type="term" value="P:siderophore transmembrane transport"/>
    <property type="evidence" value="ECO:0007669"/>
    <property type="project" value="TreeGrafter"/>
</dbReference>
<dbReference type="SUPFAM" id="SSF56935">
    <property type="entry name" value="Porins"/>
    <property type="match status" value="1"/>
</dbReference>
<dbReference type="InterPro" id="IPR057601">
    <property type="entry name" value="Oar-like_b-barrel"/>
</dbReference>
<keyword evidence="2" id="KW-0813">Transport</keyword>
<keyword evidence="7" id="KW-0732">Signal</keyword>
<gene>
    <name evidence="9" type="ORF">HNQ77_003866</name>
</gene>
<dbReference type="RefSeq" id="WP_082125709.1">
    <property type="nucleotide sequence ID" value="NZ_JACHEK010000008.1"/>
</dbReference>
<keyword evidence="5" id="KW-0472">Membrane</keyword>
<sequence>MKFRMYPPSSPRSRRGIAFLSSVVVLFSISLLFSLPANAQAVFGSIIGTVNDPTGAVIPNATVTVTDTTKDVSQTVTSNASGNFEATRLIPDTYVVKAEASGFAPAQSPNVSILASQTQQINLRLTPGSAAQTVTVTDAAPPLKTDSADVSQTLDSQQVSTIPNINRNASQLTLLSPGIQRSSFSINPTENPQGTVAVEANGSNYGTLGWELDGTDNREPVDGIIVVNPTLDSVSQITTITQDYPAEFGGAVGGFVVAETKSGGNQFHGDLFDFRRSGEFEARDPFTQYPGVPFPGQLYNQFGGSFGGPIKKDRAFFFLDYQGTRQRVGQTLQQNVPTALVRSTCLSGAGPCNLSQYATTVFDPATGTTYPAAAVPASVLTAQGIALLNALPAPNSGAAGSTVNNYVASGNGNNDGDQADARFDAQATPNIHAFGRYDYANYRLFGAAVFGAAGGSGFGVGNTTGNDQVQNQSASVGFDWAVRPNLLTDFRFGFLDYHVDENKLDYGAAPAAAIGLPNLNQGTLSTSGSPTYNLEDGSISNFGTQGCNCPLLESEQVFQVADNWTMIHGNHSVRFGADLRYALNLRNASDFDRAGELSFGYGSTTVPGSAAPTGSGLASVLLGFVDTFQRYDVYSQTAGNRQKRGAFYAEDRWRVTPTFTLNYGVRWDIVFPETVNSPGQGGFTDLPAGIIRVAGVGGFGTNGGANVDLTNLGGHLGFAWQARPGTIFRGAAAQVFDDEGFFGTIFGSAMTHNLPVYIDEDATKGNANGQYQYSFGTLPASPAAPFIPANGIIPIQNGFNAPWRPNTLLLPKVDQWNLSLQQQITGDMTFTIAYVGNVAERIYPGETYGFSANEPRLPSTPADLTAVDPNIPTPCTPGSPSGCSRDQRRPYFDRFTSLYNGAVVNCCSQDITSLFPAARANYSALQATVQQRFAHGFSILANYTWSRALNYNSTYFAQNPRVEYGPNDTNRNQLFTITGLWQLPVGKGKMLLGDANRTVNELLGGWQLAANSTWEGGLPFTPTYGECGSDQDIDSNFASPGTSSDCRPDKTGGTLPLNVGSLDPVTHAIRYFSPVAPLATAGSSSGAFARPAFGTIGNVGRNWLRGPSDFFADASVFKDIPIREQVRAQIQFQAFNVFNHVPLGVPSASNARCIDCSTGDSGLITGVDSAVSGAGLPYMRTLQFGARLEF</sequence>
<dbReference type="Proteomes" id="UP000538666">
    <property type="component" value="Unassembled WGS sequence"/>
</dbReference>